<dbReference type="SUPFAM" id="SSF51126">
    <property type="entry name" value="Pectin lyase-like"/>
    <property type="match status" value="1"/>
</dbReference>
<dbReference type="InterPro" id="IPR012334">
    <property type="entry name" value="Pectin_lyas_fold"/>
</dbReference>
<keyword evidence="2" id="KW-1185">Reference proteome</keyword>
<name>A0A7D5YVU2_9HYPO</name>
<dbReference type="InterPro" id="IPR011050">
    <property type="entry name" value="Pectin_lyase_fold/virulence"/>
</dbReference>
<evidence type="ECO:0000313" key="2">
    <source>
        <dbReference type="Proteomes" id="UP000510686"/>
    </source>
</evidence>
<dbReference type="KEGG" id="mbrn:90968156"/>
<evidence type="ECO:0008006" key="3">
    <source>
        <dbReference type="Google" id="ProtNLM"/>
    </source>
</evidence>
<protein>
    <recommendedName>
        <fullName evidence="3">Pectate lyase superfamily protein domain-containing protein</fullName>
    </recommendedName>
</protein>
<reference evidence="1 2" key="1">
    <citation type="submission" date="2020-07" db="EMBL/GenBank/DDBJ databases">
        <title>Telomere length de novo assembly of all 7 chromosomes of the fungus, Metarhizium brunneum, using a novel assembly pipeline.</title>
        <authorList>
            <person name="Saud z."/>
            <person name="Kortsinoglou A."/>
            <person name="Kouvelis V.N."/>
            <person name="Butt T.M."/>
        </authorList>
    </citation>
    <scope>NUCLEOTIDE SEQUENCE [LARGE SCALE GENOMIC DNA]</scope>
    <source>
        <strain evidence="1 2">4556</strain>
    </source>
</reference>
<dbReference type="Gene3D" id="2.160.20.10">
    <property type="entry name" value="Single-stranded right-handed beta-helix, Pectin lyase-like"/>
    <property type="match status" value="1"/>
</dbReference>
<gene>
    <name evidence="1" type="ORF">G6M90_00g096220</name>
</gene>
<dbReference type="GeneID" id="90968156"/>
<dbReference type="AlphaFoldDB" id="A0A7D5YVU2"/>
<organism evidence="1 2">
    <name type="scientific">Metarhizium brunneum</name>
    <dbReference type="NCBI Taxonomy" id="500148"/>
    <lineage>
        <taxon>Eukaryota</taxon>
        <taxon>Fungi</taxon>
        <taxon>Dikarya</taxon>
        <taxon>Ascomycota</taxon>
        <taxon>Pezizomycotina</taxon>
        <taxon>Sordariomycetes</taxon>
        <taxon>Hypocreomycetidae</taxon>
        <taxon>Hypocreales</taxon>
        <taxon>Clavicipitaceae</taxon>
        <taxon>Metarhizium</taxon>
    </lineage>
</organism>
<dbReference type="EMBL" id="CP058937">
    <property type="protein sequence ID" value="QLI73560.1"/>
    <property type="molecule type" value="Genomic_DNA"/>
</dbReference>
<dbReference type="RefSeq" id="XP_065987691.1">
    <property type="nucleotide sequence ID" value="XM_066131507.1"/>
</dbReference>
<evidence type="ECO:0000313" key="1">
    <source>
        <dbReference type="EMBL" id="QLI73560.1"/>
    </source>
</evidence>
<sequence length="72" mass="7763">MDDTAALQTALHSSQGKILFGAAGSYILTSTFTIDPGNTTVGEIWSQLVASVFYFEDDDNPKVMIMIMASEV</sequence>
<accession>A0A7D5YVU2</accession>
<proteinExistence type="predicted"/>
<dbReference type="Proteomes" id="UP000510686">
    <property type="component" value="Chromosome 6"/>
</dbReference>